<reference evidence="1 2" key="1">
    <citation type="submission" date="2020-04" db="EMBL/GenBank/DDBJ databases">
        <title>Advantages and limits of metagenomic assembly and binning of a giant virus.</title>
        <authorList>
            <person name="Schulz F."/>
            <person name="Andreani J."/>
            <person name="Francis R."/>
            <person name="Boudjemaa H."/>
            <person name="Bou Khalil J.Y."/>
            <person name="Lee J."/>
            <person name="La Scola B."/>
            <person name="Woyke T."/>
        </authorList>
    </citation>
    <scope>NUCLEOTIDE SEQUENCE [LARGE SCALE GENOMIC DNA]</scope>
    <source>
        <strain evidence="1 2">FV1/VV64</strain>
    </source>
</reference>
<dbReference type="EMBL" id="MT418680">
    <property type="protein sequence ID" value="QKF94005.1"/>
    <property type="molecule type" value="Genomic_DNA"/>
</dbReference>
<gene>
    <name evidence="1" type="ORF">Fadolivirus_1_547</name>
</gene>
<sequence length="1852" mass="196369">MSKSLQNNNLSCSKCCASKSLQNTALSSGVITSQTLADFIAKTTQSTSQPRVLLEDGIIDNLTINNLLKVLGSAEINTIITNSLTIGAGALVFDNTGTITGSGNITLSPNNPSECEGEVTITSNLTVNGCYTNLCTTDLYIKDSVPTLGICNSIDEPVDNNDDLGFELKYIVPSSTTNYTGFFGFDKNRMNAYGPRWVFWYDTVKNINVSDDSTDQNFYRNSSGTLANGVEADILYTYLIKNPDNPEAPSNLLGNDKNDIKIQALSGYIYTESSNQLHEITNNLSYEVGLTELHTIGTAGGGNDGRFKVIDNDNTCNLIELSNRVDGNGKGLFLYHMTNVDIKTCDTNGNVSITSGASGCVNISPILCVDKIKGLTGSTITITSDIQICDSPTSKTLKVDNIYECLTNMSIGTVSGTRDVNMISTRDINMDATRNLTIDTTNGYIQTISKGFQAKNYTLSNITPLISNVGTLIESDNGRDINLNSNAGSILLYSTTGKTRIDSDEVYIWGGSNVDIKTFDSSGPINIETSGTTSPIFITTNAATSDIKLETITSGDISLISVDDIILTAIGSTIDMDSAIYTLDVTTSATITANTGLITLQTILSGDITITSASDILATASGISGIRIASLNSAPTAFLELESRGSRNIALVNGITDVGIYLHTLNNHDIALQSSEDIEIQGNNIIFLDTLLLGPKSGYIQSSSRGYYDDIVNAPFNGTNYEIGTIIRSLNNHDIYINAKSTLTGDGTFVVNPGVEFKVQPVTISSQIPINPGRIPQTTIYFSGPDQVPPGGPVISPPPTIGLRTRWRSGSGIDEKLYVLSDVDRPGAVAFPIPYDGWVSVYKGNSGHLIEPTSTMIITGTTVTINGSLIAPGINDICASGLVFDSDDVVGTGTYKCYDTDKTQIISPLDNFRMIYLSAVTDQIRIGDNYTGPGDMYLNCDGISVQWRTLPPPPAFTLQTIYNNEVATPADIVLNNVIQQVRISHDGAYSNGNVIFEAVDNSATPNPYFQIVKASATSGTITIGNNTAPKLEVNTTIDNGTLKIVNVNTGGTNALDIENNTGTSMVTVKTVSGDSPTMFIRPTNTTAGILALEIEDGSGNTIFTVDPNQTGAGKHVTITGNLDVTGSIDPTSINMQGTSVYPTTLPTQANDNIYLWVTENSGSIPANYSANTLFMRKETSTNDYPVITGPIPSATSALNKLSKFDTVEGESITYSGITVDGSNNISGINDLTITGDLTLTDGNVSVTSPIGINNLALVIKANGGSNIFEVYPNRTGANKHVVITGNLDVTGSIDPTSINMQGTSAYPTTLPTQANDNIYLWVTENSGSIPANYSANTLFMRKETSTNDYPVITGPIPSATSALNKITKFDTANGESITYSGITVDGSNNISGINDLTITGDLSLTNGNITIINEAIANNIALDIKNSSSVSILQVKTESGDTPTVYIRPTDVALTSSALDIKNSGGTTIFQVTPNQTVAGKHVTITGNLDVTGSIDPTSINMQGTSAYPTTLPTQAIDNIYLWDTNSTPPMNYAAHTLFMRKGTSGNDYPVITGPMAPVTSASTKIAKFDTANGESITYTGITVDVSDNVSGINDLTMSGDLTLTDGNISVTSPIGTDNLALVVKANGGTNIFEVYPNRTGANKHVVITGNLDVTGSIDPTSINMQGTSTYPTTLPTQAIDNIYLWDTNSTPVSSDYATHTLFMRKGVNTTDYPIITGPAPSTTLSTDKIAKFNTTKGESITYSEVTVTGTNNNVLTYGNSVGKIETASNIDLSVASDTEIVYITGTLTADRTITLPTVVNGQKLYVIIDPTFGAFNVTINTTVPTTSSITARTAMTIVGVGSSWYKVSTQT</sequence>
<evidence type="ECO:0000313" key="1">
    <source>
        <dbReference type="EMBL" id="QKF94005.1"/>
    </source>
</evidence>
<dbReference type="Proteomes" id="UP001162001">
    <property type="component" value="Segment"/>
</dbReference>
<protein>
    <submittedName>
        <fullName evidence="1">Uncharacterized protein</fullName>
    </submittedName>
</protein>
<evidence type="ECO:0000313" key="2">
    <source>
        <dbReference type="Proteomes" id="UP001162001"/>
    </source>
</evidence>
<name>A0A7D3QUB3_9VIRU</name>
<organism evidence="1 2">
    <name type="scientific">Fadolivirus FV1/VV64</name>
    <dbReference type="NCBI Taxonomy" id="3070911"/>
    <lineage>
        <taxon>Viruses</taxon>
        <taxon>Varidnaviria</taxon>
        <taxon>Bamfordvirae</taxon>
        <taxon>Nucleocytoviricota</taxon>
        <taxon>Megaviricetes</taxon>
        <taxon>Imitervirales</taxon>
        <taxon>Mimiviridae</taxon>
        <taxon>Klosneuvirinae</taxon>
        <taxon>Fadolivirus</taxon>
        <taxon>Fadolivirus algeromassiliense</taxon>
    </lineage>
</organism>
<proteinExistence type="predicted"/>
<keyword evidence="2" id="KW-1185">Reference proteome</keyword>
<accession>A0A7D3QUB3</accession>